<gene>
    <name evidence="2" type="ORF">RND71_010778</name>
</gene>
<evidence type="ECO:0000259" key="1">
    <source>
        <dbReference type="PROSITE" id="PS50878"/>
    </source>
</evidence>
<organism evidence="2 3">
    <name type="scientific">Anisodus tanguticus</name>
    <dbReference type="NCBI Taxonomy" id="243964"/>
    <lineage>
        <taxon>Eukaryota</taxon>
        <taxon>Viridiplantae</taxon>
        <taxon>Streptophyta</taxon>
        <taxon>Embryophyta</taxon>
        <taxon>Tracheophyta</taxon>
        <taxon>Spermatophyta</taxon>
        <taxon>Magnoliopsida</taxon>
        <taxon>eudicotyledons</taxon>
        <taxon>Gunneridae</taxon>
        <taxon>Pentapetalae</taxon>
        <taxon>asterids</taxon>
        <taxon>lamiids</taxon>
        <taxon>Solanales</taxon>
        <taxon>Solanaceae</taxon>
        <taxon>Solanoideae</taxon>
        <taxon>Hyoscyameae</taxon>
        <taxon>Anisodus</taxon>
    </lineage>
</organism>
<dbReference type="Pfam" id="PF00078">
    <property type="entry name" value="RVT_1"/>
    <property type="match status" value="1"/>
</dbReference>
<dbReference type="EMBL" id="JAVYJV010000005">
    <property type="protein sequence ID" value="KAK4371303.1"/>
    <property type="molecule type" value="Genomic_DNA"/>
</dbReference>
<dbReference type="Proteomes" id="UP001291623">
    <property type="component" value="Unassembled WGS sequence"/>
</dbReference>
<reference evidence="2" key="1">
    <citation type="submission" date="2023-12" db="EMBL/GenBank/DDBJ databases">
        <title>Genome assembly of Anisodus tanguticus.</title>
        <authorList>
            <person name="Wang Y.-J."/>
        </authorList>
    </citation>
    <scope>NUCLEOTIDE SEQUENCE</scope>
    <source>
        <strain evidence="2">KB-2021</strain>
        <tissue evidence="2">Leaf</tissue>
    </source>
</reference>
<protein>
    <recommendedName>
        <fullName evidence="1">Reverse transcriptase domain-containing protein</fullName>
    </recommendedName>
</protein>
<proteinExistence type="predicted"/>
<dbReference type="PANTHER" id="PTHR33116">
    <property type="entry name" value="REVERSE TRANSCRIPTASE ZINC-BINDING DOMAIN-CONTAINING PROTEIN-RELATED-RELATED"/>
    <property type="match status" value="1"/>
</dbReference>
<keyword evidence="3" id="KW-1185">Reference proteome</keyword>
<comment type="caution">
    <text evidence="2">The sequence shown here is derived from an EMBL/GenBank/DDBJ whole genome shotgun (WGS) entry which is preliminary data.</text>
</comment>
<name>A0AAE1VIF3_9SOLA</name>
<evidence type="ECO:0000313" key="2">
    <source>
        <dbReference type="EMBL" id="KAK4371303.1"/>
    </source>
</evidence>
<dbReference type="PROSITE" id="PS50878">
    <property type="entry name" value="RT_POL"/>
    <property type="match status" value="1"/>
</dbReference>
<sequence length="197" mass="22215">MEYIGFPEQFLGWIFECIQTVNYAILVNGESTVPFNAAKGLRQGDPISSSLFAIAMEYLSINLRGLKDIKEFHYHPKCSRLGLTHLSFADDLLLFARGDLPSVSALHQCCMQFSEASGLQENMTKSSVYCGGMSQMETETIIQHLGFVKGDLPSNYLGVPLSTKKLSILQWQPLVHKILARITSRMQKNWHMQEEHS</sequence>
<accession>A0AAE1VIF3</accession>
<feature type="domain" description="Reverse transcriptase" evidence="1">
    <location>
        <begin position="1"/>
        <end position="161"/>
    </location>
</feature>
<evidence type="ECO:0000313" key="3">
    <source>
        <dbReference type="Proteomes" id="UP001291623"/>
    </source>
</evidence>
<dbReference type="InterPro" id="IPR000477">
    <property type="entry name" value="RT_dom"/>
</dbReference>
<dbReference type="AlphaFoldDB" id="A0AAE1VIF3"/>
<dbReference type="PANTHER" id="PTHR33116:SF66">
    <property type="entry name" value="REVERSE TRANSCRIPTASE ZINC-BINDING DOMAIN-CONTAINING PROTEIN"/>
    <property type="match status" value="1"/>
</dbReference>